<dbReference type="Gene3D" id="3.40.50.150">
    <property type="entry name" value="Vaccinia Virus protein VP39"/>
    <property type="match status" value="1"/>
</dbReference>
<comment type="caution">
    <text evidence="1">The sequence shown here is derived from an EMBL/GenBank/DDBJ whole genome shotgun (WGS) entry which is preliminary data.</text>
</comment>
<dbReference type="SUPFAM" id="SSF53335">
    <property type="entry name" value="S-adenosyl-L-methionine-dependent methyltransferases"/>
    <property type="match status" value="1"/>
</dbReference>
<reference evidence="1" key="1">
    <citation type="submission" date="2021-02" db="EMBL/GenBank/DDBJ databases">
        <authorList>
            <person name="Dougan E. K."/>
            <person name="Rhodes N."/>
            <person name="Thang M."/>
            <person name="Chan C."/>
        </authorList>
    </citation>
    <scope>NUCLEOTIDE SEQUENCE</scope>
</reference>
<dbReference type="InterPro" id="IPR029063">
    <property type="entry name" value="SAM-dependent_MTases_sf"/>
</dbReference>
<dbReference type="AlphaFoldDB" id="A0A812NFL9"/>
<evidence type="ECO:0000313" key="1">
    <source>
        <dbReference type="EMBL" id="CAE7285519.1"/>
    </source>
</evidence>
<feature type="non-terminal residue" evidence="1">
    <location>
        <position position="1"/>
    </location>
</feature>
<gene>
    <name evidence="1" type="primary">rlmI</name>
    <name evidence="1" type="ORF">SNEC2469_LOCUS6976</name>
</gene>
<dbReference type="OrthoDB" id="269872at2759"/>
<accession>A0A812NFL9</accession>
<name>A0A812NFL9_9DINO</name>
<dbReference type="Proteomes" id="UP000601435">
    <property type="component" value="Unassembled WGS sequence"/>
</dbReference>
<sequence length="150" mass="16429">ACERNFRLNGLHAQVSSGTEQFQPTQNMIHLADCWEFLRNAAEAKDAFDIVVCDPPSMAPRVSARPQALKAYGSLNQGALKVLRPGGRLISCSCSSHITRKDLLNTVQEAAQLLGRSVVLEEEGSAGADHPTRRGFPEGEYLQVLHFIVQ</sequence>
<keyword evidence="2" id="KW-1185">Reference proteome</keyword>
<dbReference type="PANTHER" id="PTHR42873">
    <property type="entry name" value="RIBOSOMAL RNA LARGE SUBUNIT METHYLTRANSFERASE"/>
    <property type="match status" value="1"/>
</dbReference>
<protein>
    <submittedName>
        <fullName evidence="1">RlmI protein</fullName>
    </submittedName>
</protein>
<organism evidence="1 2">
    <name type="scientific">Symbiodinium necroappetens</name>
    <dbReference type="NCBI Taxonomy" id="1628268"/>
    <lineage>
        <taxon>Eukaryota</taxon>
        <taxon>Sar</taxon>
        <taxon>Alveolata</taxon>
        <taxon>Dinophyceae</taxon>
        <taxon>Suessiales</taxon>
        <taxon>Symbiodiniaceae</taxon>
        <taxon>Symbiodinium</taxon>
    </lineage>
</organism>
<evidence type="ECO:0000313" key="2">
    <source>
        <dbReference type="Proteomes" id="UP000601435"/>
    </source>
</evidence>
<dbReference type="PANTHER" id="PTHR42873:SF1">
    <property type="entry name" value="S-ADENOSYLMETHIONINE-DEPENDENT METHYLTRANSFERASE DOMAIN-CONTAINING PROTEIN"/>
    <property type="match status" value="1"/>
</dbReference>
<dbReference type="EMBL" id="CAJNJA010011993">
    <property type="protein sequence ID" value="CAE7285519.1"/>
    <property type="molecule type" value="Genomic_DNA"/>
</dbReference>
<proteinExistence type="predicted"/>